<dbReference type="Pfam" id="PF12758">
    <property type="entry name" value="DUF3813"/>
    <property type="match status" value="1"/>
</dbReference>
<comment type="caution">
    <text evidence="1">The sequence shown here is derived from an EMBL/GenBank/DDBJ whole genome shotgun (WGS) entry which is preliminary data.</text>
</comment>
<dbReference type="OrthoDB" id="2692217at2"/>
<name>A0A327YEW1_9BACL</name>
<organism evidence="1 2">
    <name type="scientific">Paranoxybacillus vitaminiphilus</name>
    <dbReference type="NCBI Taxonomy" id="581036"/>
    <lineage>
        <taxon>Bacteria</taxon>
        <taxon>Bacillati</taxon>
        <taxon>Bacillota</taxon>
        <taxon>Bacilli</taxon>
        <taxon>Bacillales</taxon>
        <taxon>Anoxybacillaceae</taxon>
        <taxon>Paranoxybacillus</taxon>
    </lineage>
</organism>
<dbReference type="AlphaFoldDB" id="A0A327YEW1"/>
<dbReference type="Proteomes" id="UP000248555">
    <property type="component" value="Unassembled WGS sequence"/>
</dbReference>
<proteinExistence type="predicted"/>
<keyword evidence="2" id="KW-1185">Reference proteome</keyword>
<accession>A0A327YEW1</accession>
<evidence type="ECO:0000313" key="2">
    <source>
        <dbReference type="Proteomes" id="UP000248555"/>
    </source>
</evidence>
<gene>
    <name evidence="1" type="ORF">B0I26_106195</name>
</gene>
<evidence type="ECO:0000313" key="1">
    <source>
        <dbReference type="EMBL" id="RAK19570.1"/>
    </source>
</evidence>
<dbReference type="InterPro" id="IPR024217">
    <property type="entry name" value="DUF3813"/>
</dbReference>
<dbReference type="RefSeq" id="WP_111645222.1">
    <property type="nucleotide sequence ID" value="NZ_QLMH01000006.1"/>
</dbReference>
<dbReference type="EMBL" id="QLMH01000006">
    <property type="protein sequence ID" value="RAK19570.1"/>
    <property type="molecule type" value="Genomic_DNA"/>
</dbReference>
<reference evidence="1 2" key="1">
    <citation type="submission" date="2018-06" db="EMBL/GenBank/DDBJ databases">
        <title>Genomic Encyclopedia of Type Strains, Phase III (KMG-III): the genomes of soil and plant-associated and newly described type strains.</title>
        <authorList>
            <person name="Whitman W."/>
        </authorList>
    </citation>
    <scope>NUCLEOTIDE SEQUENCE [LARGE SCALE GENOMIC DNA]</scope>
    <source>
        <strain evidence="1 2">CGMCC 1.8979</strain>
    </source>
</reference>
<protein>
    <submittedName>
        <fullName evidence="1">Uncharacterized protein DUF3813</fullName>
    </submittedName>
</protein>
<sequence length="66" mass="7257">MGNPLFQKAREAVMMAKQAANGQSPVNLRHAIETAKNALSSAYANSTTAEQAQLRQFQEELDKITH</sequence>